<keyword evidence="3" id="KW-1185">Reference proteome</keyword>
<dbReference type="EMBL" id="SAIY01000003">
    <property type="protein sequence ID" value="NGM13373.1"/>
    <property type="molecule type" value="Genomic_DNA"/>
</dbReference>
<feature type="domain" description="N-acetyltransferase" evidence="1">
    <location>
        <begin position="109"/>
        <end position="242"/>
    </location>
</feature>
<evidence type="ECO:0000313" key="2">
    <source>
        <dbReference type="EMBL" id="NGM13373.1"/>
    </source>
</evidence>
<dbReference type="InterPro" id="IPR027365">
    <property type="entry name" value="GNAT_acetyltra_YdfB-like"/>
</dbReference>
<sequence>MDVDPLLARARQVWTGLAGSPISFPARQVAVAASANSSMCPPGWVGVVALGDAAICTVPTDDLVGLVTRACRTLPVDALTDPDRLSAVLPVAEVLGPAALAYCDDHSYRPHRLQATEQLPVHHPDLVDFLASVPAEDAAECGLVEITSAAYVLRAGTAIVAAAGYRHWPGRVAHLSVLTAPRRRGRGFARTVAAAATADGLAKGLLPQWRARPAASRRVARALGFRELGAQLSVRVDGRDAR</sequence>
<dbReference type="InterPro" id="IPR016181">
    <property type="entry name" value="Acyl_CoA_acyltransferase"/>
</dbReference>
<comment type="caution">
    <text evidence="2">The sequence shown here is derived from an EMBL/GenBank/DDBJ whole genome shotgun (WGS) entry which is preliminary data.</text>
</comment>
<evidence type="ECO:0000259" key="1">
    <source>
        <dbReference type="PROSITE" id="PS51186"/>
    </source>
</evidence>
<dbReference type="AlphaFoldDB" id="A0A6M1L7D1"/>
<dbReference type="Proteomes" id="UP000478148">
    <property type="component" value="Unassembled WGS sequence"/>
</dbReference>
<name>A0A6M1L7D1_9ACTN</name>
<dbReference type="Pfam" id="PF12746">
    <property type="entry name" value="GNAT_acetyltran"/>
    <property type="match status" value="1"/>
</dbReference>
<gene>
    <name evidence="2" type="ORF">ENC19_12215</name>
</gene>
<proteinExistence type="predicted"/>
<dbReference type="InterPro" id="IPR000182">
    <property type="entry name" value="GNAT_dom"/>
</dbReference>
<keyword evidence="2" id="KW-0808">Transferase</keyword>
<dbReference type="GO" id="GO:0016747">
    <property type="term" value="F:acyltransferase activity, transferring groups other than amino-acyl groups"/>
    <property type="evidence" value="ECO:0007669"/>
    <property type="project" value="InterPro"/>
</dbReference>
<dbReference type="SUPFAM" id="SSF55729">
    <property type="entry name" value="Acyl-CoA N-acyltransferases (Nat)"/>
    <property type="match status" value="1"/>
</dbReference>
<dbReference type="Gene3D" id="3.40.630.30">
    <property type="match status" value="1"/>
</dbReference>
<dbReference type="PROSITE" id="PS51186">
    <property type="entry name" value="GNAT"/>
    <property type="match status" value="1"/>
</dbReference>
<protein>
    <submittedName>
        <fullName evidence="2">GNAT family N-acetyltransferase</fullName>
    </submittedName>
</protein>
<evidence type="ECO:0000313" key="3">
    <source>
        <dbReference type="Proteomes" id="UP000478148"/>
    </source>
</evidence>
<organism evidence="2 3">
    <name type="scientific">Verrucosispora sioxanthis</name>
    <dbReference type="NCBI Taxonomy" id="2499994"/>
    <lineage>
        <taxon>Bacteria</taxon>
        <taxon>Bacillati</taxon>
        <taxon>Actinomycetota</taxon>
        <taxon>Actinomycetes</taxon>
        <taxon>Micromonosporales</taxon>
        <taxon>Micromonosporaceae</taxon>
        <taxon>Micromonospora</taxon>
    </lineage>
</organism>
<reference evidence="2 3" key="1">
    <citation type="submission" date="2020-02" db="EMBL/GenBank/DDBJ databases">
        <title>Draft Genome Sequence of Verrucosispora sp. Strain CWR15, Isolated from Gulf of Mexico Sponge.</title>
        <authorList>
            <person name="Kennedy S.J."/>
            <person name="Cella E."/>
            <person name="Azarian T."/>
            <person name="Baker B.J."/>
            <person name="Shaw L.N."/>
        </authorList>
    </citation>
    <scope>NUCLEOTIDE SEQUENCE [LARGE SCALE GENOMIC DNA]</scope>
    <source>
        <strain evidence="2 3">CWR15</strain>
    </source>
</reference>
<accession>A0A6M1L7D1</accession>